<dbReference type="SUPFAM" id="SSF53686">
    <property type="entry name" value="Tryptophan synthase beta subunit-like PLP-dependent enzymes"/>
    <property type="match status" value="1"/>
</dbReference>
<dbReference type="GO" id="GO:0019148">
    <property type="term" value="F:D-cysteine desulfhydrase activity"/>
    <property type="evidence" value="ECO:0007669"/>
    <property type="project" value="TreeGrafter"/>
</dbReference>
<dbReference type="STRING" id="1498499.EP47_05605"/>
<evidence type="ECO:0000256" key="1">
    <source>
        <dbReference type="ARBA" id="ARBA00001933"/>
    </source>
</evidence>
<gene>
    <name evidence="6" type="ORF">EP47_05605</name>
</gene>
<feature type="active site" description="Nucleophile" evidence="4">
    <location>
        <position position="64"/>
    </location>
</feature>
<reference evidence="6 7" key="1">
    <citation type="submission" date="2014-05" db="EMBL/GenBank/DDBJ databases">
        <authorList>
            <person name="Rizzardi K."/>
            <person name="Winiecka-Krusnell J."/>
            <person name="Ramliden M."/>
            <person name="Alm E."/>
            <person name="Andersson S."/>
            <person name="Byfors S."/>
        </authorList>
    </citation>
    <scope>NUCLEOTIDE SEQUENCE [LARGE SCALE GENOMIC DNA]</scope>
    <source>
        <strain evidence="6 7">LEGN</strain>
    </source>
</reference>
<dbReference type="AlphaFoldDB" id="A0A0A2SVM7"/>
<dbReference type="RefSeq" id="WP_035888811.1">
    <property type="nucleotide sequence ID" value="NZ_JNCF01000016.1"/>
</dbReference>
<keyword evidence="3 5" id="KW-0663">Pyridoxal phosphate</keyword>
<dbReference type="PANTHER" id="PTHR43780:SF2">
    <property type="entry name" value="1-AMINOCYCLOPROPANE-1-CARBOXYLATE DEAMINASE-RELATED"/>
    <property type="match status" value="1"/>
</dbReference>
<evidence type="ECO:0000256" key="3">
    <source>
        <dbReference type="ARBA" id="ARBA00022898"/>
    </source>
</evidence>
<dbReference type="InterPro" id="IPR036052">
    <property type="entry name" value="TrpB-like_PALP_sf"/>
</dbReference>
<dbReference type="Gene3D" id="3.40.50.1100">
    <property type="match status" value="2"/>
</dbReference>
<feature type="modified residue" description="N6-(pyridoxal phosphate)lysine" evidence="5">
    <location>
        <position position="37"/>
    </location>
</feature>
<sequence>MWNLTSRVHRLNHFPSQGVECYIKRDDELGCGINGSKIRKYASLIPFLKEKDIRHLIIIAGPQSNNLLAALQVARESQLQVTTFLIKPTHSKIQGNFKLSLLFLRDQEIVWVNREEWHQVNELAERYCSTLKEPNYILYEGANVIESMEGALSLAKDIVYNERTLGFAFDHVFIDAGTGFSAIALIRGFYELQHEGLIHVLLLADDERIFKEKMKCWLGTTSGNYCCFYPTTAKSFGALNHTIKEEIKKLAYEEGILADPIYSAKLFYETRKYIEKKQLKGKILIIHSGGLLTMAGFNFLE</sequence>
<dbReference type="EMBL" id="JNCF01000016">
    <property type="protein sequence ID" value="KGP63464.1"/>
    <property type="molecule type" value="Genomic_DNA"/>
</dbReference>
<evidence type="ECO:0000256" key="4">
    <source>
        <dbReference type="PIRSR" id="PIRSR006278-1"/>
    </source>
</evidence>
<dbReference type="PANTHER" id="PTHR43780">
    <property type="entry name" value="1-AMINOCYCLOPROPANE-1-CARBOXYLATE DEAMINASE-RELATED"/>
    <property type="match status" value="1"/>
</dbReference>
<dbReference type="PIRSF" id="PIRSF006278">
    <property type="entry name" value="ACCD_DCysDesulf"/>
    <property type="match status" value="1"/>
</dbReference>
<organism evidence="6 7">
    <name type="scientific">Legionella norrlandica</name>
    <dbReference type="NCBI Taxonomy" id="1498499"/>
    <lineage>
        <taxon>Bacteria</taxon>
        <taxon>Pseudomonadati</taxon>
        <taxon>Pseudomonadota</taxon>
        <taxon>Gammaproteobacteria</taxon>
        <taxon>Legionellales</taxon>
        <taxon>Legionellaceae</taxon>
        <taxon>Legionella</taxon>
    </lineage>
</organism>
<comment type="similarity">
    <text evidence="2">Belongs to the ACC deaminase/D-cysteine desulfhydrase family.</text>
</comment>
<proteinExistence type="inferred from homology"/>
<dbReference type="OrthoDB" id="9801249at2"/>
<dbReference type="InterPro" id="IPR027278">
    <property type="entry name" value="ACCD_DCysDesulf"/>
</dbReference>
<name>A0A0A2SVM7_9GAMM</name>
<comment type="cofactor">
    <cofactor evidence="1">
        <name>pyridoxal 5'-phosphate</name>
        <dbReference type="ChEBI" id="CHEBI:597326"/>
    </cofactor>
</comment>
<dbReference type="Proteomes" id="UP000054422">
    <property type="component" value="Unassembled WGS sequence"/>
</dbReference>
<evidence type="ECO:0000256" key="2">
    <source>
        <dbReference type="ARBA" id="ARBA00008639"/>
    </source>
</evidence>
<accession>A0A0A2SVM7</accession>
<evidence type="ECO:0000256" key="5">
    <source>
        <dbReference type="PIRSR" id="PIRSR006278-2"/>
    </source>
</evidence>
<evidence type="ECO:0000313" key="6">
    <source>
        <dbReference type="EMBL" id="KGP63464.1"/>
    </source>
</evidence>
<protein>
    <submittedName>
        <fullName evidence="6">1-aminocyclopropane-1-carboxylate deaminase</fullName>
    </submittedName>
</protein>
<evidence type="ECO:0000313" key="7">
    <source>
        <dbReference type="Proteomes" id="UP000054422"/>
    </source>
</evidence>
<keyword evidence="7" id="KW-1185">Reference proteome</keyword>
<comment type="caution">
    <text evidence="6">The sequence shown here is derived from an EMBL/GenBank/DDBJ whole genome shotgun (WGS) entry which is preliminary data.</text>
</comment>